<keyword evidence="1" id="KW-0472">Membrane</keyword>
<name>A0A1F5NMQ3_9BACT</name>
<protein>
    <recommendedName>
        <fullName evidence="4">DUF1761 domain-containing protein</fullName>
    </recommendedName>
</protein>
<proteinExistence type="predicted"/>
<evidence type="ECO:0000256" key="1">
    <source>
        <dbReference type="SAM" id="Phobius"/>
    </source>
</evidence>
<dbReference type="InterPro" id="IPR013879">
    <property type="entry name" value="DUF1761"/>
</dbReference>
<feature type="transmembrane region" description="Helical" evidence="1">
    <location>
        <begin position="121"/>
        <end position="143"/>
    </location>
</feature>
<evidence type="ECO:0000313" key="3">
    <source>
        <dbReference type="Proteomes" id="UP000176864"/>
    </source>
</evidence>
<organism evidence="2 3">
    <name type="scientific">Candidatus Doudnabacteria bacterium RIFCSPHIGHO2_01_FULL_46_14</name>
    <dbReference type="NCBI Taxonomy" id="1817824"/>
    <lineage>
        <taxon>Bacteria</taxon>
        <taxon>Candidatus Doudnaibacteriota</taxon>
    </lineage>
</organism>
<sequence>MSIEVNYFAVMAGAVSNMVLGFLWYGPLFGKQWMMLMGFTPEKIAEAKASGGKGMGKSYFIAFVGALIMAFVLSHTLVFAQSYMKVEGVSSGLSTGFWMWLGFIAPVTMGNVLWDGKPWKLWVLTNSYYLVTLLVMGIILAVWK</sequence>
<evidence type="ECO:0000313" key="2">
    <source>
        <dbReference type="EMBL" id="OGE78976.1"/>
    </source>
</evidence>
<keyword evidence="1" id="KW-0812">Transmembrane</keyword>
<feature type="transmembrane region" description="Helical" evidence="1">
    <location>
        <begin position="58"/>
        <end position="77"/>
    </location>
</feature>
<feature type="transmembrane region" description="Helical" evidence="1">
    <location>
        <begin position="97"/>
        <end position="114"/>
    </location>
</feature>
<keyword evidence="1" id="KW-1133">Transmembrane helix</keyword>
<dbReference type="STRING" id="1817824.A2751_00740"/>
<reference evidence="2 3" key="1">
    <citation type="journal article" date="2016" name="Nat. Commun.">
        <title>Thousands of microbial genomes shed light on interconnected biogeochemical processes in an aquifer system.</title>
        <authorList>
            <person name="Anantharaman K."/>
            <person name="Brown C.T."/>
            <person name="Hug L.A."/>
            <person name="Sharon I."/>
            <person name="Castelle C.J."/>
            <person name="Probst A.J."/>
            <person name="Thomas B.C."/>
            <person name="Singh A."/>
            <person name="Wilkins M.J."/>
            <person name="Karaoz U."/>
            <person name="Brodie E.L."/>
            <person name="Williams K.H."/>
            <person name="Hubbard S.S."/>
            <person name="Banfield J.F."/>
        </authorList>
    </citation>
    <scope>NUCLEOTIDE SEQUENCE [LARGE SCALE GENOMIC DNA]</scope>
</reference>
<dbReference type="Proteomes" id="UP000176864">
    <property type="component" value="Unassembled WGS sequence"/>
</dbReference>
<evidence type="ECO:0008006" key="4">
    <source>
        <dbReference type="Google" id="ProtNLM"/>
    </source>
</evidence>
<dbReference type="AlphaFoldDB" id="A0A1F5NMQ3"/>
<gene>
    <name evidence="2" type="ORF">A2751_00740</name>
</gene>
<comment type="caution">
    <text evidence="2">The sequence shown here is derived from an EMBL/GenBank/DDBJ whole genome shotgun (WGS) entry which is preliminary data.</text>
</comment>
<accession>A0A1F5NMQ3</accession>
<feature type="transmembrane region" description="Helical" evidence="1">
    <location>
        <begin position="6"/>
        <end position="25"/>
    </location>
</feature>
<dbReference type="Pfam" id="PF08570">
    <property type="entry name" value="DUF1761"/>
    <property type="match status" value="1"/>
</dbReference>
<dbReference type="EMBL" id="MFEK01000010">
    <property type="protein sequence ID" value="OGE78976.1"/>
    <property type="molecule type" value="Genomic_DNA"/>
</dbReference>